<dbReference type="Proteomes" id="UP000095472">
    <property type="component" value="Chromosome"/>
</dbReference>
<gene>
    <name evidence="1" type="ORF">BH720_025675</name>
</gene>
<reference evidence="1 2" key="1">
    <citation type="journal article" date="2016" name="Genome Announc.">
        <title>Draft Genome Sequence of the Thermotolerant Cyanobacterium Desertifilum sp. IPPAS B-1220.</title>
        <authorList>
            <person name="Mironov K.S."/>
            <person name="Sinetova M.A."/>
            <person name="Bolatkhan K."/>
            <person name="Zayadan B.K."/>
            <person name="Ustinova V.V."/>
            <person name="Kupriyanova E.V."/>
            <person name="Skrypnik A.N."/>
            <person name="Gogoleva N.E."/>
            <person name="Gogolev Y.V."/>
            <person name="Los D.A."/>
        </authorList>
    </citation>
    <scope>NUCLEOTIDE SEQUENCE [LARGE SCALE GENOMIC DNA]</scope>
    <source>
        <strain evidence="1 2">IPPAS B-1220</strain>
    </source>
</reference>
<dbReference type="EMBL" id="CP182909">
    <property type="protein sequence ID" value="XPM62894.1"/>
    <property type="molecule type" value="Genomic_DNA"/>
</dbReference>
<organism evidence="1 2">
    <name type="scientific">Desertifilum tharense IPPAS B-1220</name>
    <dbReference type="NCBI Taxonomy" id="1781255"/>
    <lineage>
        <taxon>Bacteria</taxon>
        <taxon>Bacillati</taxon>
        <taxon>Cyanobacteriota</taxon>
        <taxon>Cyanophyceae</taxon>
        <taxon>Desertifilales</taxon>
        <taxon>Desertifilaceae</taxon>
        <taxon>Desertifilum</taxon>
    </lineage>
</organism>
<accession>A0ACD5GQJ7</accession>
<evidence type="ECO:0000313" key="1">
    <source>
        <dbReference type="EMBL" id="XPM62894.1"/>
    </source>
</evidence>
<keyword evidence="2" id="KW-1185">Reference proteome</keyword>
<evidence type="ECO:0000313" key="2">
    <source>
        <dbReference type="Proteomes" id="UP000095472"/>
    </source>
</evidence>
<proteinExistence type="predicted"/>
<protein>
    <submittedName>
        <fullName evidence="1">CAAD domain-containing protein</fullName>
    </submittedName>
</protein>
<name>A0ACD5GQJ7_9CYAN</name>
<sequence>MSQGLVVDAINDIPLLAPFFELVGIGYSAWFVYRYLRLASTRQELANKIQGLKDDVVG</sequence>